<proteinExistence type="predicted"/>
<comment type="caution">
    <text evidence="1">The sequence shown here is derived from an EMBL/GenBank/DDBJ whole genome shotgun (WGS) entry which is preliminary data.</text>
</comment>
<dbReference type="EMBL" id="SLZR01000003">
    <property type="protein sequence ID" value="TCS42677.1"/>
    <property type="molecule type" value="Genomic_DNA"/>
</dbReference>
<gene>
    <name evidence="1" type="ORF">BCF53_103346</name>
</gene>
<name>A0A4R3IAW8_9GAMM</name>
<sequence>MQKVPLNRLLIQPTVQLKWIEQHREIEFLISTRLQNEFSELWNTLGTARFADFVQSEHATEYQLHNRDHLFALLTGADYIRALHPSFAVKAHQPNLLWTI</sequence>
<keyword evidence="2" id="KW-1185">Reference proteome</keyword>
<protein>
    <submittedName>
        <fullName evidence="1">Uncharacterized protein</fullName>
    </submittedName>
</protein>
<dbReference type="RefSeq" id="WP_132700584.1">
    <property type="nucleotide sequence ID" value="NZ_SLZR01000003.1"/>
</dbReference>
<reference evidence="1 2" key="1">
    <citation type="submission" date="2019-03" db="EMBL/GenBank/DDBJ databases">
        <title>Genomic Encyclopedia of Archaeal and Bacterial Type Strains, Phase II (KMG-II): from individual species to whole genera.</title>
        <authorList>
            <person name="Goeker M."/>
        </authorList>
    </citation>
    <scope>NUCLEOTIDE SEQUENCE [LARGE SCALE GENOMIC DNA]</scope>
    <source>
        <strain evidence="1 2">DSM 15388</strain>
    </source>
</reference>
<organism evidence="1 2">
    <name type="scientific">Reinekea marinisedimentorum</name>
    <dbReference type="NCBI Taxonomy" id="230495"/>
    <lineage>
        <taxon>Bacteria</taxon>
        <taxon>Pseudomonadati</taxon>
        <taxon>Pseudomonadota</taxon>
        <taxon>Gammaproteobacteria</taxon>
        <taxon>Oceanospirillales</taxon>
        <taxon>Saccharospirillaceae</taxon>
        <taxon>Reinekea</taxon>
    </lineage>
</organism>
<dbReference type="Proteomes" id="UP000295793">
    <property type="component" value="Unassembled WGS sequence"/>
</dbReference>
<evidence type="ECO:0000313" key="2">
    <source>
        <dbReference type="Proteomes" id="UP000295793"/>
    </source>
</evidence>
<dbReference type="AlphaFoldDB" id="A0A4R3IAW8"/>
<evidence type="ECO:0000313" key="1">
    <source>
        <dbReference type="EMBL" id="TCS42677.1"/>
    </source>
</evidence>
<dbReference type="OrthoDB" id="6198364at2"/>
<accession>A0A4R3IAW8</accession>